<evidence type="ECO:0008006" key="2">
    <source>
        <dbReference type="Google" id="ProtNLM"/>
    </source>
</evidence>
<evidence type="ECO:0000313" key="1">
    <source>
        <dbReference type="EMBL" id="KKK62827.1"/>
    </source>
</evidence>
<feature type="non-terminal residue" evidence="1">
    <location>
        <position position="1"/>
    </location>
</feature>
<accession>A0A0F8X151</accession>
<comment type="caution">
    <text evidence="1">The sequence shown here is derived from an EMBL/GenBank/DDBJ whole genome shotgun (WGS) entry which is preliminary data.</text>
</comment>
<reference evidence="1" key="1">
    <citation type="journal article" date="2015" name="Nature">
        <title>Complex archaea that bridge the gap between prokaryotes and eukaryotes.</title>
        <authorList>
            <person name="Spang A."/>
            <person name="Saw J.H."/>
            <person name="Jorgensen S.L."/>
            <person name="Zaremba-Niedzwiedzka K."/>
            <person name="Martijn J."/>
            <person name="Lind A.E."/>
            <person name="van Eijk R."/>
            <person name="Schleper C."/>
            <person name="Guy L."/>
            <person name="Ettema T.J."/>
        </authorList>
    </citation>
    <scope>NUCLEOTIDE SEQUENCE</scope>
</reference>
<sequence length="110" mass="12581">LISRAGDRVANDQREKAAVILETTLQEILTKICENKRIKYNREEDTRSLAEKLASIGVLNDDIHTQVKRYTERLDQGVGNIISAAELAEIIQWLRDFLNDYLGSRIIILN</sequence>
<dbReference type="AlphaFoldDB" id="A0A0F8X151"/>
<organism evidence="1">
    <name type="scientific">marine sediment metagenome</name>
    <dbReference type="NCBI Taxonomy" id="412755"/>
    <lineage>
        <taxon>unclassified sequences</taxon>
        <taxon>metagenomes</taxon>
        <taxon>ecological metagenomes</taxon>
    </lineage>
</organism>
<name>A0A0F8X151_9ZZZZ</name>
<proteinExistence type="predicted"/>
<gene>
    <name evidence="1" type="ORF">LCGC14_3000430</name>
</gene>
<dbReference type="EMBL" id="LAZR01061809">
    <property type="protein sequence ID" value="KKK62827.1"/>
    <property type="molecule type" value="Genomic_DNA"/>
</dbReference>
<protein>
    <recommendedName>
        <fullName evidence="2">DUF4145 domain-containing protein</fullName>
    </recommendedName>
</protein>